<dbReference type="Proteomes" id="UP001056681">
    <property type="component" value="Chromosome"/>
</dbReference>
<feature type="chain" id="PRO_5046525482" evidence="1">
    <location>
        <begin position="23"/>
        <end position="318"/>
    </location>
</feature>
<evidence type="ECO:0000313" key="2">
    <source>
        <dbReference type="EMBL" id="URL56939.1"/>
    </source>
</evidence>
<accession>A0ABY4SW53</accession>
<keyword evidence="3" id="KW-1185">Reference proteome</keyword>
<proteinExistence type="predicted"/>
<evidence type="ECO:0000313" key="3">
    <source>
        <dbReference type="Proteomes" id="UP001056681"/>
    </source>
</evidence>
<dbReference type="EMBL" id="CP063231">
    <property type="protein sequence ID" value="URL56939.1"/>
    <property type="molecule type" value="Genomic_DNA"/>
</dbReference>
<feature type="signal peptide" evidence="1">
    <location>
        <begin position="1"/>
        <end position="22"/>
    </location>
</feature>
<dbReference type="InterPro" id="IPR025737">
    <property type="entry name" value="FApF"/>
</dbReference>
<sequence length="318" mass="34411">MPKTLPSVALALASLAPLAASAAPREANFTGPLVTPAVNSMPEGMVNIEPYLIHTNTRGRYDNVGHRREEHSMVRQWQLAVPMSYALSDTHVVQLTLTSSRTSGGGLHSDGMRTGDTTVRLQQRLRGPDADGGGLILAVAAAQRLPTGRYHQLDRNPLNGTGSGAMRTTFSFGAQQLHWLDDAHALRWRAQLAWSPTPGHIRLRDSSVYGTDAGFRGRARLDQAWNASVAAEYTLNPRWVLVGEAIWNRAGAVDLVGTSADGSHMARRLKPNQDFSLAPAVEYHFTPNTGLIAGVQFTVAGRNTSDYVAPQVALNMVF</sequence>
<reference evidence="2" key="1">
    <citation type="submission" date="2020-10" db="EMBL/GenBank/DDBJ databases">
        <title>Whole-genome sequence of Luteibacter sp. EIF3.</title>
        <authorList>
            <person name="Friedrich I."/>
            <person name="Hertel R."/>
            <person name="Daniel R."/>
        </authorList>
    </citation>
    <scope>NUCLEOTIDE SEQUENCE</scope>
    <source>
        <strain evidence="2">EIF3</strain>
    </source>
</reference>
<keyword evidence="1" id="KW-0732">Signal</keyword>
<gene>
    <name evidence="2" type="ORF">IM816_09680</name>
</gene>
<protein>
    <submittedName>
        <fullName evidence="2">Transporter</fullName>
    </submittedName>
</protein>
<dbReference type="Pfam" id="PF13557">
    <property type="entry name" value="Phenol_MetA_deg"/>
    <property type="match status" value="1"/>
</dbReference>
<dbReference type="RefSeq" id="WP_250337905.1">
    <property type="nucleotide sequence ID" value="NZ_CP063231.1"/>
</dbReference>
<organism evidence="2 3">
    <name type="scientific">Luteibacter flocculans</name>
    <dbReference type="NCBI Taxonomy" id="2780091"/>
    <lineage>
        <taxon>Bacteria</taxon>
        <taxon>Pseudomonadati</taxon>
        <taxon>Pseudomonadota</taxon>
        <taxon>Gammaproteobacteria</taxon>
        <taxon>Lysobacterales</taxon>
        <taxon>Rhodanobacteraceae</taxon>
        <taxon>Luteibacter</taxon>
    </lineage>
</organism>
<name>A0ABY4SW53_9GAMM</name>
<evidence type="ECO:0000256" key="1">
    <source>
        <dbReference type="SAM" id="SignalP"/>
    </source>
</evidence>